<evidence type="ECO:0000313" key="2">
    <source>
        <dbReference type="Proteomes" id="UP000184609"/>
    </source>
</evidence>
<organism evidence="1 2">
    <name type="scientific">Algoriphagus zhangzhouensis</name>
    <dbReference type="NCBI Taxonomy" id="1073327"/>
    <lineage>
        <taxon>Bacteria</taxon>
        <taxon>Pseudomonadati</taxon>
        <taxon>Bacteroidota</taxon>
        <taxon>Cytophagia</taxon>
        <taxon>Cytophagales</taxon>
        <taxon>Cyclobacteriaceae</taxon>
        <taxon>Algoriphagus</taxon>
    </lineage>
</organism>
<dbReference type="OrthoDB" id="838897at2"/>
<dbReference type="RefSeq" id="WP_134204444.1">
    <property type="nucleotide sequence ID" value="NZ_FRXN01000003.1"/>
</dbReference>
<gene>
    <name evidence="1" type="ORF">SAMN04488108_2411</name>
</gene>
<keyword evidence="2" id="KW-1185">Reference proteome</keyword>
<accession>A0A1M7ZDI6</accession>
<dbReference type="AlphaFoldDB" id="A0A1M7ZDI6"/>
<dbReference type="Proteomes" id="UP000184609">
    <property type="component" value="Unassembled WGS sequence"/>
</dbReference>
<dbReference type="PROSITE" id="PS51257">
    <property type="entry name" value="PROKAR_LIPOPROTEIN"/>
    <property type="match status" value="1"/>
</dbReference>
<name>A0A1M7ZDI6_9BACT</name>
<sequence>MRKIQTSLFFLFLILAACKEDADKVIHTNLPLEATQLLETSTSWGESIYFTALNFQNYERLDTLNLPGCPTITIEEGIRSVELDFDNPLECNLENYVARTGKITINYGLISLESTSRWTVAFENYSFGNVSITGSKTFNQSSPDNIQETFENLTFKSSENLSTTLSGTFNHTLNRTDTLLNSISTSGVGIGTNPAGRTFDWEITEPRITDLNCLNSSEYLPQAGKENWTISRSPGREVMHSLEYIALDSCKVQVDAKLSDGRNLILNP</sequence>
<evidence type="ECO:0000313" key="1">
    <source>
        <dbReference type="EMBL" id="SHO62933.1"/>
    </source>
</evidence>
<evidence type="ECO:0008006" key="3">
    <source>
        <dbReference type="Google" id="ProtNLM"/>
    </source>
</evidence>
<reference evidence="2" key="1">
    <citation type="submission" date="2016-12" db="EMBL/GenBank/DDBJ databases">
        <authorList>
            <person name="Varghese N."/>
            <person name="Submissions S."/>
        </authorList>
    </citation>
    <scope>NUCLEOTIDE SEQUENCE [LARGE SCALE GENOMIC DNA]</scope>
    <source>
        <strain evidence="2">DSM 25035</strain>
    </source>
</reference>
<proteinExistence type="predicted"/>
<dbReference type="EMBL" id="FRXN01000003">
    <property type="protein sequence ID" value="SHO62933.1"/>
    <property type="molecule type" value="Genomic_DNA"/>
</dbReference>
<protein>
    <recommendedName>
        <fullName evidence="3">Lipoprotein</fullName>
    </recommendedName>
</protein>